<evidence type="ECO:0000256" key="8">
    <source>
        <dbReference type="SAM" id="Phobius"/>
    </source>
</evidence>
<dbReference type="Bgee" id="ENSXETG00000039916">
    <property type="expression patterns" value="Expressed in liver and 1 other cell type or tissue"/>
</dbReference>
<keyword evidence="2 8" id="KW-0812">Transmembrane</keyword>
<reference evidence="11" key="1">
    <citation type="journal article" date="2010" name="Science">
        <title>The genome of the Western clawed frog Xenopus tropicalis.</title>
        <authorList>
            <person name="Hellsten U."/>
            <person name="Harland R.M."/>
            <person name="Gilchrist M.J."/>
            <person name="Hendrix D."/>
            <person name="Jurka J."/>
            <person name="Kapitonov V."/>
            <person name="Ovcharenko I."/>
            <person name="Putnam N.H."/>
            <person name="Shu S."/>
            <person name="Taher L."/>
            <person name="Blitz I.L."/>
            <person name="Blumberg B."/>
            <person name="Dichmann D.S."/>
            <person name="Dubchak I."/>
            <person name="Amaya E."/>
            <person name="Detter J.C."/>
            <person name="Fletcher R."/>
            <person name="Gerhard D.S."/>
            <person name="Goodstein D."/>
            <person name="Graves T."/>
            <person name="Grigoriev I.V."/>
            <person name="Grimwood J."/>
            <person name="Kawashima T."/>
            <person name="Lindquist E."/>
            <person name="Lucas S.M."/>
            <person name="Mead P.E."/>
            <person name="Mitros T."/>
            <person name="Ogino H."/>
            <person name="Ohta Y."/>
            <person name="Poliakov A.V."/>
            <person name="Pollet N."/>
            <person name="Robert J."/>
            <person name="Salamov A."/>
            <person name="Sater A.K."/>
            <person name="Schmutz J."/>
            <person name="Terry A."/>
            <person name="Vize P.D."/>
            <person name="Warren W.C."/>
            <person name="Wells D."/>
            <person name="Wills A."/>
            <person name="Wilson R.K."/>
            <person name="Zimmerman L.B."/>
            <person name="Zorn A.M."/>
            <person name="Grainger R."/>
            <person name="Grammer T."/>
            <person name="Khokha M.K."/>
            <person name="Richardson P.M."/>
            <person name="Rokhsar D.S."/>
        </authorList>
    </citation>
    <scope>NUCLEOTIDE SEQUENCE [LARGE SCALE GENOMIC DNA]</scope>
    <source>
        <strain evidence="11">Nigerian</strain>
    </source>
</reference>
<dbReference type="GO" id="GO:0030246">
    <property type="term" value="F:carbohydrate binding"/>
    <property type="evidence" value="ECO:0007669"/>
    <property type="project" value="UniProtKB-KW"/>
</dbReference>
<feature type="chain" id="PRO_5030155808" description="Ig-like domain-containing protein" evidence="9">
    <location>
        <begin position="32"/>
        <end position="221"/>
    </location>
</feature>
<evidence type="ECO:0000256" key="3">
    <source>
        <dbReference type="ARBA" id="ARBA00022734"/>
    </source>
</evidence>
<comment type="similarity">
    <text evidence="7">Belongs to the immunoglobulin superfamily. SIGLEC (sialic acid binding Ig-like lectin) family.</text>
</comment>
<dbReference type="InterPro" id="IPR036179">
    <property type="entry name" value="Ig-like_dom_sf"/>
</dbReference>
<keyword evidence="9" id="KW-0732">Signal</keyword>
<dbReference type="InterPro" id="IPR007110">
    <property type="entry name" value="Ig-like_dom"/>
</dbReference>
<dbReference type="Pfam" id="PF07686">
    <property type="entry name" value="V-set"/>
    <property type="match status" value="1"/>
</dbReference>
<keyword evidence="5 8" id="KW-1133">Transmembrane helix</keyword>
<evidence type="ECO:0000259" key="10">
    <source>
        <dbReference type="PROSITE" id="PS50835"/>
    </source>
</evidence>
<dbReference type="GeneTree" id="ENSGT00940000173301"/>
<feature type="domain" description="Ig-like" evidence="10">
    <location>
        <begin position="40"/>
        <end position="149"/>
    </location>
</feature>
<dbReference type="Gene3D" id="2.60.40.10">
    <property type="entry name" value="Immunoglobulins"/>
    <property type="match status" value="1"/>
</dbReference>
<feature type="transmembrane region" description="Helical" evidence="8">
    <location>
        <begin position="158"/>
        <end position="180"/>
    </location>
</feature>
<evidence type="ECO:0000256" key="7">
    <source>
        <dbReference type="ARBA" id="ARBA00038361"/>
    </source>
</evidence>
<dbReference type="GO" id="GO:0016020">
    <property type="term" value="C:membrane"/>
    <property type="evidence" value="ECO:0007669"/>
    <property type="project" value="UniProtKB-SubCell"/>
</dbReference>
<dbReference type="SUPFAM" id="SSF48726">
    <property type="entry name" value="Immunoglobulin"/>
    <property type="match status" value="1"/>
</dbReference>
<evidence type="ECO:0000256" key="2">
    <source>
        <dbReference type="ARBA" id="ARBA00022692"/>
    </source>
</evidence>
<protein>
    <recommendedName>
        <fullName evidence="10">Ig-like domain-containing protein</fullName>
    </recommendedName>
</protein>
<reference evidence="11" key="2">
    <citation type="submission" date="2020-05" db="UniProtKB">
        <authorList>
            <consortium name="Ensembl"/>
        </authorList>
    </citation>
    <scope>IDENTIFICATION</scope>
</reference>
<evidence type="ECO:0000256" key="9">
    <source>
        <dbReference type="SAM" id="SignalP"/>
    </source>
</evidence>
<dbReference type="PANTHER" id="PTHR12035">
    <property type="entry name" value="SIALIC ACID BINDING IMMUNOGLOBULIN-LIKE LECTIN"/>
    <property type="match status" value="1"/>
</dbReference>
<dbReference type="SMART" id="SM00409">
    <property type="entry name" value="IG"/>
    <property type="match status" value="1"/>
</dbReference>
<evidence type="ECO:0000256" key="5">
    <source>
        <dbReference type="ARBA" id="ARBA00022989"/>
    </source>
</evidence>
<organism evidence="11">
    <name type="scientific">Xenopus tropicalis</name>
    <name type="common">Western clawed frog</name>
    <name type="synonym">Silurana tropicalis</name>
    <dbReference type="NCBI Taxonomy" id="8364"/>
    <lineage>
        <taxon>Eukaryota</taxon>
        <taxon>Metazoa</taxon>
        <taxon>Chordata</taxon>
        <taxon>Craniata</taxon>
        <taxon>Vertebrata</taxon>
        <taxon>Euteleostomi</taxon>
        <taxon>Amphibia</taxon>
        <taxon>Batrachia</taxon>
        <taxon>Anura</taxon>
        <taxon>Pipoidea</taxon>
        <taxon>Pipidae</taxon>
        <taxon>Xenopodinae</taxon>
        <taxon>Xenopus</taxon>
        <taxon>Silurana</taxon>
    </lineage>
</organism>
<keyword evidence="6 8" id="KW-0472">Membrane</keyword>
<sequence length="221" mass="24988">MSCVLALIRLTAANGLISLFLCLLSISLCAGGIHSKGKKPYCSIQNESVRVREGDSVTIPCWFSYPRNQWDSSISLRVYWRAARERPCGSNPFIYNHTENWVHGDYRGRISLKRNPKEQNVVSLRIQGIRRSDGPMFCCRLEPEGKTLKPWQNIQGTFIHFSGIFILLFVYIILLCRVGLGQWNTGKKPSGPHCSRTSPPDVLKYAHLGEGLGGRRLWGPR</sequence>
<accession>A0A6I8RY31</accession>
<evidence type="ECO:0000256" key="6">
    <source>
        <dbReference type="ARBA" id="ARBA00023136"/>
    </source>
</evidence>
<dbReference type="InterPro" id="IPR013106">
    <property type="entry name" value="Ig_V-set"/>
</dbReference>
<evidence type="ECO:0000256" key="4">
    <source>
        <dbReference type="ARBA" id="ARBA00022889"/>
    </source>
</evidence>
<comment type="subcellular location">
    <subcellularLocation>
        <location evidence="1">Membrane</location>
        <topology evidence="1">Single-pass membrane protein</topology>
    </subcellularLocation>
</comment>
<dbReference type="AlphaFoldDB" id="A0A6I8RY31"/>
<dbReference type="InterPro" id="IPR051036">
    <property type="entry name" value="SIGLEC"/>
</dbReference>
<evidence type="ECO:0000313" key="11">
    <source>
        <dbReference type="Ensembl" id="ENSXETP00000085487"/>
    </source>
</evidence>
<dbReference type="Ensembl" id="ENSXETT00000091980">
    <property type="protein sequence ID" value="ENSXETP00000085487"/>
    <property type="gene ID" value="ENSXETG00000039916"/>
</dbReference>
<name>A0A6I8RY31_XENTR</name>
<dbReference type="InterPro" id="IPR013783">
    <property type="entry name" value="Ig-like_fold"/>
</dbReference>
<dbReference type="InParanoid" id="A0A6I8RY31"/>
<feature type="signal peptide" evidence="9">
    <location>
        <begin position="1"/>
        <end position="31"/>
    </location>
</feature>
<dbReference type="PANTHER" id="PTHR12035:SF125">
    <property type="entry name" value="SIALIC ACID-BINDING IG-LIKE LECTIN 5"/>
    <property type="match status" value="1"/>
</dbReference>
<dbReference type="PROSITE" id="PS50835">
    <property type="entry name" value="IG_LIKE"/>
    <property type="match status" value="1"/>
</dbReference>
<keyword evidence="4" id="KW-0130">Cell adhesion</keyword>
<dbReference type="InterPro" id="IPR003599">
    <property type="entry name" value="Ig_sub"/>
</dbReference>
<keyword evidence="3" id="KW-0430">Lectin</keyword>
<evidence type="ECO:0000256" key="1">
    <source>
        <dbReference type="ARBA" id="ARBA00004167"/>
    </source>
</evidence>
<dbReference type="GO" id="GO:0007155">
    <property type="term" value="P:cell adhesion"/>
    <property type="evidence" value="ECO:0007669"/>
    <property type="project" value="UniProtKB-KW"/>
</dbReference>
<proteinExistence type="inferred from homology"/>